<dbReference type="Proteomes" id="UP000006755">
    <property type="component" value="Unassembled WGS sequence"/>
</dbReference>
<protein>
    <recommendedName>
        <fullName evidence="3">DUF3486 family protein</fullName>
    </recommendedName>
</protein>
<dbReference type="eggNOG" id="ENOG50312E7">
    <property type="taxonomic scope" value="Bacteria"/>
</dbReference>
<accession>K2JIZ4</accession>
<evidence type="ECO:0008006" key="3">
    <source>
        <dbReference type="Google" id="ProtNLM"/>
    </source>
</evidence>
<gene>
    <name evidence="1" type="ORF">B3C1_07976</name>
</gene>
<proteinExistence type="predicted"/>
<dbReference type="EMBL" id="AMRI01000009">
    <property type="protein sequence ID" value="EKE75198.1"/>
    <property type="molecule type" value="Genomic_DNA"/>
</dbReference>
<evidence type="ECO:0000313" key="2">
    <source>
        <dbReference type="Proteomes" id="UP000006755"/>
    </source>
</evidence>
<organism evidence="1 2">
    <name type="scientific">Gallaecimonas xiamenensis 3-C-1</name>
    <dbReference type="NCBI Taxonomy" id="745411"/>
    <lineage>
        <taxon>Bacteria</taxon>
        <taxon>Pseudomonadati</taxon>
        <taxon>Pseudomonadota</taxon>
        <taxon>Gammaproteobacteria</taxon>
        <taxon>Enterobacterales</taxon>
        <taxon>Gallaecimonadaceae</taxon>
        <taxon>Gallaecimonas</taxon>
    </lineage>
</organism>
<dbReference type="AlphaFoldDB" id="K2JIZ4"/>
<dbReference type="STRING" id="745411.B3C1_07976"/>
<keyword evidence="2" id="KW-1185">Reference proteome</keyword>
<evidence type="ECO:0000313" key="1">
    <source>
        <dbReference type="EMBL" id="EKE75198.1"/>
    </source>
</evidence>
<dbReference type="RefSeq" id="WP_008484073.1">
    <property type="nucleotide sequence ID" value="NZ_AMRI01000009.1"/>
</dbReference>
<dbReference type="InterPro" id="IPR021874">
    <property type="entry name" value="Phage_Mu_Gp27"/>
</dbReference>
<reference evidence="1 2" key="1">
    <citation type="journal article" date="2012" name="J. Bacteriol.">
        <title>Genome Sequence of Gallaecimonas xiamenensis Type Strain 3-C-1.</title>
        <authorList>
            <person name="Lai Q."/>
            <person name="Wang L."/>
            <person name="Wang W."/>
            <person name="Shao Z."/>
        </authorList>
    </citation>
    <scope>NUCLEOTIDE SEQUENCE [LARGE SCALE GENOMIC DNA]</scope>
    <source>
        <strain evidence="1 2">3-C-1</strain>
    </source>
</reference>
<dbReference type="Pfam" id="PF11985">
    <property type="entry name" value="Phage_Mu_Gp27"/>
    <property type="match status" value="1"/>
</dbReference>
<dbReference type="OrthoDB" id="5873478at2"/>
<name>K2JIZ4_9GAMM</name>
<comment type="caution">
    <text evidence="1">The sequence shown here is derived from an EMBL/GenBank/DDBJ whole genome shotgun (WGS) entry which is preliminary data.</text>
</comment>
<dbReference type="PATRIC" id="fig|745411.4.peg.1570"/>
<sequence>MSDRTTRGRRSKVDLLPEDIRRELDGMLRDGRLSQVEILEAVNELIEQSKLPEDMQLSRPGLNRYASKMEAVGKSLREMREITQVWTAELGNKPTGEVTKLILEMARSQLFKALLNESEGGEVADVGMIKDAMLAVQRLESAAMQSHKREKEIRQAYAAEAAAAVSEELRGEDGMSEQLEDRIRQILLGKA</sequence>